<dbReference type="GO" id="GO:0015031">
    <property type="term" value="P:protein transport"/>
    <property type="evidence" value="ECO:0007669"/>
    <property type="project" value="UniProtKB-KW"/>
</dbReference>
<dbReference type="AlphaFoldDB" id="F2U070"/>
<keyword evidence="7" id="KW-1185">Reference proteome</keyword>
<evidence type="ECO:0000256" key="3">
    <source>
        <dbReference type="RuleBase" id="RU367079"/>
    </source>
</evidence>
<dbReference type="STRING" id="946362.F2U070"/>
<dbReference type="OMA" id="HMEVRCR"/>
<evidence type="ECO:0000256" key="4">
    <source>
        <dbReference type="SAM" id="MobiDB-lite"/>
    </source>
</evidence>
<dbReference type="GO" id="GO:0006612">
    <property type="term" value="P:protein targeting to membrane"/>
    <property type="evidence" value="ECO:0007669"/>
    <property type="project" value="UniProtKB-UniRule"/>
</dbReference>
<comment type="similarity">
    <text evidence="3">Belongs to the SEC8 family.</text>
</comment>
<gene>
    <name evidence="6" type="ORF">PTSG_01387</name>
</gene>
<dbReference type="KEGG" id="sre:PTSG_01387"/>
<accession>F2U070</accession>
<evidence type="ECO:0000313" key="7">
    <source>
        <dbReference type="Proteomes" id="UP000007799"/>
    </source>
</evidence>
<dbReference type="InterPro" id="IPR039682">
    <property type="entry name" value="Sec8/EXOC4"/>
</dbReference>
<dbReference type="GO" id="GO:0000145">
    <property type="term" value="C:exocyst"/>
    <property type="evidence" value="ECO:0007669"/>
    <property type="project" value="UniProtKB-UniRule"/>
</dbReference>
<protein>
    <recommendedName>
        <fullName evidence="3">Exocyst complex component Sec8</fullName>
    </recommendedName>
</protein>
<dbReference type="GeneID" id="16077956"/>
<dbReference type="GO" id="GO:0006904">
    <property type="term" value="P:vesicle docking involved in exocytosis"/>
    <property type="evidence" value="ECO:0007669"/>
    <property type="project" value="InterPro"/>
</dbReference>
<dbReference type="Pfam" id="PF04048">
    <property type="entry name" value="Sec8_N"/>
    <property type="match status" value="1"/>
</dbReference>
<dbReference type="FunCoup" id="F2U070">
    <property type="interactions" value="1364"/>
</dbReference>
<proteinExistence type="inferred from homology"/>
<organism evidence="7">
    <name type="scientific">Salpingoeca rosetta (strain ATCC 50818 / BSB-021)</name>
    <dbReference type="NCBI Taxonomy" id="946362"/>
    <lineage>
        <taxon>Eukaryota</taxon>
        <taxon>Choanoflagellata</taxon>
        <taxon>Craspedida</taxon>
        <taxon>Salpingoecidae</taxon>
        <taxon>Salpingoeca</taxon>
    </lineage>
</organism>
<keyword evidence="2 3" id="KW-0268">Exocytosis</keyword>
<comment type="function">
    <text evidence="3">Component of the exocyst complex involved in the docking of exocytic vesicles with fusion sites on the plasma membrane.</text>
</comment>
<keyword evidence="3" id="KW-0653">Protein transport</keyword>
<evidence type="ECO:0000256" key="1">
    <source>
        <dbReference type="ARBA" id="ARBA00022448"/>
    </source>
</evidence>
<feature type="domain" description="Exocyst complex component Sec8 N-terminal" evidence="5">
    <location>
        <begin position="22"/>
        <end position="139"/>
    </location>
</feature>
<evidence type="ECO:0000313" key="6">
    <source>
        <dbReference type="EMBL" id="EGD80798.1"/>
    </source>
</evidence>
<sequence>MGSRGGGSNGGGSDEEAMMLVEVISQLSKSGSSGERQEKRQQIETQLNKYNTQVTEMVDKHHESFARALQSFMVLSSSVDNAKHKAAHIRSALTACKSLLNCHREHVKQLYLDSLEHKEIIKLYDTIEEIQTVPAKVDAYISTRHFVHAAGLIEATRRRLEELKTIRATHHLKDSLLQKAEQLRERLLQELENQLFLRDATTREKFDNVQVDRVGSDFALAVELEDADPCDHPARYLSFLLQALGILHATREAGVTARRNLSGELTLLIEKSIAHCRTHVVPSLPRDAAVTSSVLRLTESSTTSSDVASAFVPSMALDDAKDQEALMAPYILFHASRHIFVNLRRVLTAHLCVLRIANAQAAAGSIATEDGTQFPIPPFGAHDHNNHNDRHHHQQHQQHGGTDGGMGSSGDDDAQSHGSAEYTRVPEAELSSGPRAAGGDTTNGHLSFTEKPLDEGDLWTGFQVELTRLLARYLDIGDESTDAILDHVIKGTSPPREAVISTQAGSTAFQLEDVLARFGSKKEREKLLAKDALTFSFANSDHAISSTIARMEQQLSSDSASFGVEDSDAYTRNESTKKLHLCSPVINNILGVYKPVVLFTEELERWLGRAPHSAGLRLLMAEYVKQRYLAYLQEHVRAHVKRLGEGVSLATDSLHEVSPSRVVTSSAWEVWQIVGALCAVLHDLPHYATDIIVIMEQALGRYFDFCRLRFHFLTKAKTPESRLRRGESSLAVHWLKHKELLDYMRTTPGFRAATQHSAHVDSIDPSTPRTADSPTDRSGSVFEHGATPTSPSPLDAFDEEDRDEFDIITPADLRGMAPRDGDILMSFLGDSMIDKADVVPEVASLKSLAHMCESMEWLGLQVSDLTRTLLVNPANLRKLWKNGNHPIVEMDADYACSVIRNLMSAQVIHGIQRLAQSFVGLSQRCLLFLRLEIRCRCLLHLLPTLRLGNYYCDLEAVETDPQIVHFNRSFLALDEAMAAVLRKSKRAFLLEALDAFMADVFIKGMRYIRRINEHGIRRMCRNIFAIQQTLTSVRKTRAAALDRAMQYYELLYAQPKEVLQAIAVAKVPPYSESEYRTLLKLMAQSAKVPDSAEYRTALDDLHALFHDVV</sequence>
<dbReference type="Proteomes" id="UP000007799">
    <property type="component" value="Unassembled WGS sequence"/>
</dbReference>
<feature type="region of interest" description="Disordered" evidence="4">
    <location>
        <begin position="372"/>
        <end position="452"/>
    </location>
</feature>
<evidence type="ECO:0000256" key="2">
    <source>
        <dbReference type="ARBA" id="ARBA00022483"/>
    </source>
</evidence>
<dbReference type="PANTHER" id="PTHR14146">
    <property type="entry name" value="EXOCYST COMPLEX COMPONENT 4"/>
    <property type="match status" value="1"/>
</dbReference>
<name>F2U070_SALR5</name>
<dbReference type="PANTHER" id="PTHR14146:SF0">
    <property type="entry name" value="EXOCYST COMPLEX COMPONENT 4"/>
    <property type="match status" value="1"/>
</dbReference>
<dbReference type="RefSeq" id="XP_004997359.1">
    <property type="nucleotide sequence ID" value="XM_004997302.1"/>
</dbReference>
<feature type="region of interest" description="Disordered" evidence="4">
    <location>
        <begin position="753"/>
        <end position="799"/>
    </location>
</feature>
<dbReference type="EMBL" id="GL832958">
    <property type="protein sequence ID" value="EGD80798.1"/>
    <property type="molecule type" value="Genomic_DNA"/>
</dbReference>
<reference evidence="6" key="1">
    <citation type="submission" date="2009-08" db="EMBL/GenBank/DDBJ databases">
        <title>Annotation of Salpingoeca rosetta.</title>
        <authorList>
            <consortium name="The Broad Institute Genome Sequencing Platform"/>
            <person name="Russ C."/>
            <person name="Cuomo C."/>
            <person name="Burger G."/>
            <person name="Gray M.W."/>
            <person name="Holland P.W.H."/>
            <person name="King N."/>
            <person name="Lang F.B.F."/>
            <person name="Roger A.J."/>
            <person name="Ruiz-Trillo I."/>
            <person name="Young S.K."/>
            <person name="Zeng Q."/>
            <person name="Gargeya S."/>
            <person name="Alvarado L."/>
            <person name="Berlin A."/>
            <person name="Chapman S.B."/>
            <person name="Chen Z."/>
            <person name="Freedman E."/>
            <person name="Gellesch M."/>
            <person name="Goldberg J."/>
            <person name="Griggs A."/>
            <person name="Gujja S."/>
            <person name="Heilman E."/>
            <person name="Heiman D."/>
            <person name="Howarth C."/>
            <person name="Mehta T."/>
            <person name="Neiman D."/>
            <person name="Pearson M."/>
            <person name="Roberts A."/>
            <person name="Saif S."/>
            <person name="Shea T."/>
            <person name="Shenoy N."/>
            <person name="Sisk P."/>
            <person name="Stolte C."/>
            <person name="Sykes S."/>
            <person name="White J."/>
            <person name="Yandava C."/>
            <person name="Haas B."/>
            <person name="Nusbaum C."/>
            <person name="Birren B."/>
        </authorList>
    </citation>
    <scope>NUCLEOTIDE SEQUENCE [LARGE SCALE GENOMIC DNA]</scope>
    <source>
        <strain evidence="6">ATCC 50818</strain>
    </source>
</reference>
<feature type="compositionally biased region" description="Polar residues" evidence="4">
    <location>
        <begin position="764"/>
        <end position="778"/>
    </location>
</feature>
<dbReference type="InParanoid" id="F2U070"/>
<dbReference type="eggNOG" id="KOG3691">
    <property type="taxonomic scope" value="Eukaryota"/>
</dbReference>
<evidence type="ECO:0000259" key="5">
    <source>
        <dbReference type="Pfam" id="PF04048"/>
    </source>
</evidence>
<keyword evidence="1 3" id="KW-0813">Transport</keyword>
<dbReference type="OrthoDB" id="272977at2759"/>
<dbReference type="InterPro" id="IPR007191">
    <property type="entry name" value="Sec8_exocyst_N"/>
</dbReference>
<dbReference type="GO" id="GO:0090522">
    <property type="term" value="P:vesicle tethering involved in exocytosis"/>
    <property type="evidence" value="ECO:0007669"/>
    <property type="project" value="UniProtKB-UniRule"/>
</dbReference>
<dbReference type="GO" id="GO:0006893">
    <property type="term" value="P:Golgi to plasma membrane transport"/>
    <property type="evidence" value="ECO:0007669"/>
    <property type="project" value="TreeGrafter"/>
</dbReference>